<sequence>MFSCINNTHFHGTPEGVPMMCAPGTHCSWVPGQGSSPCTGDESMEAVVGQHTLDISVTPSATPSSKVTSTILEEPADKSPATPPVVPVSPGDEESEDDAQELQEATSRPADDVLPAVADQTKFTQDSPIVNSSDEDTTGTNSTASAKAPGPTATPVGTTDNLSTDVEDLEEGEGEEEESSTVTEANPSSTKDVPDATVDPSSAITPAPSLMNALVDKAVMQSVTPAVSTLPATPSADAMAGTASNTTMHEQGEASINPQQPGDLTACGTKFSETANSEPYYVAIEEKYFKGPGYPNPVCGKEILLTCKTKEKAGQVTRFTEQTHVSSGKGKSKRLKVSDKCPGCAGKDRLDISPAGFNAIFRPEITSPSDPNWELGEIFGPNVPTIANRGPMTWQFVN</sequence>
<reference evidence="1" key="1">
    <citation type="submission" date="2023-04" db="EMBL/GenBank/DDBJ databases">
        <title>Draft Genome sequencing of Naganishia species isolated from polar environments using Oxford Nanopore Technology.</title>
        <authorList>
            <person name="Leo P."/>
            <person name="Venkateswaran K."/>
        </authorList>
    </citation>
    <scope>NUCLEOTIDE SEQUENCE</scope>
    <source>
        <strain evidence="1">MNA-CCFEE 5261</strain>
    </source>
</reference>
<evidence type="ECO:0000313" key="2">
    <source>
        <dbReference type="Proteomes" id="UP001241377"/>
    </source>
</evidence>
<gene>
    <name evidence="1" type="ORF">QFC19_008082</name>
</gene>
<accession>A0ACC2V4W2</accession>
<proteinExistence type="predicted"/>
<name>A0ACC2V4W2_9TREE</name>
<organism evidence="1 2">
    <name type="scientific">Naganishia cerealis</name>
    <dbReference type="NCBI Taxonomy" id="610337"/>
    <lineage>
        <taxon>Eukaryota</taxon>
        <taxon>Fungi</taxon>
        <taxon>Dikarya</taxon>
        <taxon>Basidiomycota</taxon>
        <taxon>Agaricomycotina</taxon>
        <taxon>Tremellomycetes</taxon>
        <taxon>Filobasidiales</taxon>
        <taxon>Filobasidiaceae</taxon>
        <taxon>Naganishia</taxon>
    </lineage>
</organism>
<comment type="caution">
    <text evidence="1">The sequence shown here is derived from an EMBL/GenBank/DDBJ whole genome shotgun (WGS) entry which is preliminary data.</text>
</comment>
<keyword evidence="2" id="KW-1185">Reference proteome</keyword>
<protein>
    <submittedName>
        <fullName evidence="1">Uncharacterized protein</fullName>
    </submittedName>
</protein>
<dbReference type="Proteomes" id="UP001241377">
    <property type="component" value="Unassembled WGS sequence"/>
</dbReference>
<evidence type="ECO:0000313" key="1">
    <source>
        <dbReference type="EMBL" id="KAJ9094130.1"/>
    </source>
</evidence>
<dbReference type="EMBL" id="JASBWR010000115">
    <property type="protein sequence ID" value="KAJ9094130.1"/>
    <property type="molecule type" value="Genomic_DNA"/>
</dbReference>